<dbReference type="Proteomes" id="UP001227192">
    <property type="component" value="Unassembled WGS sequence"/>
</dbReference>
<proteinExistence type="predicted"/>
<evidence type="ECO:0000313" key="1">
    <source>
        <dbReference type="EMBL" id="KAJ9490435.1"/>
    </source>
</evidence>
<protein>
    <submittedName>
        <fullName evidence="1">Uncharacterized protein</fullName>
    </submittedName>
</protein>
<organism evidence="1 2">
    <name type="scientific">Penicillium thymicola</name>
    <dbReference type="NCBI Taxonomy" id="293382"/>
    <lineage>
        <taxon>Eukaryota</taxon>
        <taxon>Fungi</taxon>
        <taxon>Dikarya</taxon>
        <taxon>Ascomycota</taxon>
        <taxon>Pezizomycotina</taxon>
        <taxon>Eurotiomycetes</taxon>
        <taxon>Eurotiomycetidae</taxon>
        <taxon>Eurotiales</taxon>
        <taxon>Aspergillaceae</taxon>
        <taxon>Penicillium</taxon>
    </lineage>
</organism>
<dbReference type="AlphaFoldDB" id="A0AAI9TNB3"/>
<reference evidence="1" key="1">
    <citation type="submission" date="2015-06" db="EMBL/GenBank/DDBJ databases">
        <authorList>
            <person name="Nguyen H."/>
        </authorList>
    </citation>
    <scope>NUCLEOTIDE SEQUENCE</scope>
    <source>
        <strain evidence="1">DAOM 180753</strain>
    </source>
</reference>
<comment type="caution">
    <text evidence="1">The sequence shown here is derived from an EMBL/GenBank/DDBJ whole genome shotgun (WGS) entry which is preliminary data.</text>
</comment>
<name>A0AAI9TNB3_PENTH</name>
<dbReference type="EMBL" id="LACB01000057">
    <property type="protein sequence ID" value="KAJ9490435.1"/>
    <property type="molecule type" value="Genomic_DNA"/>
</dbReference>
<accession>A0AAI9TNB3</accession>
<evidence type="ECO:0000313" key="2">
    <source>
        <dbReference type="Proteomes" id="UP001227192"/>
    </source>
</evidence>
<keyword evidence="2" id="KW-1185">Reference proteome</keyword>
<gene>
    <name evidence="1" type="ORF">VN97_g2837</name>
</gene>
<sequence>MYNIKGGKQILTFSRSHSALIISLGSYNNLESNSRSAVLGHTSVSYKAKSVEPYFVIPRKCQFDLKP</sequence>
<reference evidence="1" key="2">
    <citation type="journal article" date="2016" name="Fungal Biol.">
        <title>Ochratoxin A production by Penicillium thymicola.</title>
        <authorList>
            <person name="Nguyen H.D.T."/>
            <person name="McMullin D.R."/>
            <person name="Ponomareva E."/>
            <person name="Riley R."/>
            <person name="Pomraning K.R."/>
            <person name="Baker S.E."/>
            <person name="Seifert K.A."/>
        </authorList>
    </citation>
    <scope>NUCLEOTIDE SEQUENCE</scope>
    <source>
        <strain evidence="1">DAOM 180753</strain>
    </source>
</reference>